<dbReference type="Proteomes" id="UP000000707">
    <property type="component" value="Unassembled WGS sequence"/>
</dbReference>
<dbReference type="FunFam" id="3.90.850.10:FF:000003">
    <property type="entry name" value="Fumarylacetoacetate hydrolase domain-containing 1"/>
    <property type="match status" value="1"/>
</dbReference>
<evidence type="ECO:0000256" key="2">
    <source>
        <dbReference type="ARBA" id="ARBA00022723"/>
    </source>
</evidence>
<dbReference type="eggNOG" id="KOG1535">
    <property type="taxonomic scope" value="Eukaryota"/>
</dbReference>
<dbReference type="InterPro" id="IPR036663">
    <property type="entry name" value="Fumarylacetoacetase_C_sf"/>
</dbReference>
<dbReference type="PANTHER" id="PTHR11820">
    <property type="entry name" value="ACYLPYRUVASE"/>
    <property type="match status" value="1"/>
</dbReference>
<organism evidence="5">
    <name type="scientific">Candida tenuis (strain ATCC 10573 / BCRC 21748 / CBS 615 / JCM 9827 / NBRC 10315 / NRRL Y-1498 / VKM Y-70)</name>
    <name type="common">Yeast</name>
    <name type="synonym">Yamadazyma tenuis</name>
    <dbReference type="NCBI Taxonomy" id="590646"/>
    <lineage>
        <taxon>Eukaryota</taxon>
        <taxon>Fungi</taxon>
        <taxon>Dikarya</taxon>
        <taxon>Ascomycota</taxon>
        <taxon>Saccharomycotina</taxon>
        <taxon>Pichiomycetes</taxon>
        <taxon>Debaryomycetaceae</taxon>
        <taxon>Yamadazyma</taxon>
    </lineage>
</organism>
<sequence length="231" mass="25420">MSLKYLDNARKILCIGRNYAAHISELNNAKPQQPFFFLKPSSAILRPGEGALLIPRGTVAHYEVELAFTLNRDLKNLSPDFSAEEALESIDGYAVAIDMTARNVQDEAKKKGLPWSIGKGFDTFLPMSNFIPKSKIPDPYNVTLSLSVDGVTKQHDKTDLMLFPIHKILSHMSTIMTLQKGDLILTGTPKGVGPINPGSVMKAELSYGGEVLETIEVAAEEKPGPYQYKEI</sequence>
<evidence type="ECO:0000313" key="4">
    <source>
        <dbReference type="EMBL" id="EGV61656.1"/>
    </source>
</evidence>
<dbReference type="HOGENOM" id="CLU_028458_5_0_1"/>
<keyword evidence="5" id="KW-1185">Reference proteome</keyword>
<proteinExistence type="inferred from homology"/>
<dbReference type="GO" id="GO:0019752">
    <property type="term" value="P:carboxylic acid metabolic process"/>
    <property type="evidence" value="ECO:0007669"/>
    <property type="project" value="UniProtKB-ARBA"/>
</dbReference>
<dbReference type="STRING" id="590646.G3B7N4"/>
<reference evidence="4 5" key="1">
    <citation type="journal article" date="2011" name="Proc. Natl. Acad. Sci. U.S.A.">
        <title>Comparative genomics of xylose-fermenting fungi for enhanced biofuel production.</title>
        <authorList>
            <person name="Wohlbach D.J."/>
            <person name="Kuo A."/>
            <person name="Sato T.K."/>
            <person name="Potts K.M."/>
            <person name="Salamov A.A."/>
            <person name="LaButti K.M."/>
            <person name="Sun H."/>
            <person name="Clum A."/>
            <person name="Pangilinan J.L."/>
            <person name="Lindquist E.A."/>
            <person name="Lucas S."/>
            <person name="Lapidus A."/>
            <person name="Jin M."/>
            <person name="Gunawan C."/>
            <person name="Balan V."/>
            <person name="Dale B.E."/>
            <person name="Jeffries T.W."/>
            <person name="Zinkel R."/>
            <person name="Barry K.W."/>
            <person name="Grigoriev I.V."/>
            <person name="Gasch A.P."/>
        </authorList>
    </citation>
    <scope>NUCLEOTIDE SEQUENCE [LARGE SCALE GENOMIC DNA]</scope>
    <source>
        <strain evidence="5">ATCC 10573 / BCRC 21748 / CBS 615 / JCM 9827 / NBRC 10315 / NRRL Y-1498 / VKM Y-70</strain>
    </source>
</reference>
<gene>
    <name evidence="4" type="ORF">CANTEDRAFT_94542</name>
</gene>
<dbReference type="GO" id="GO:0046872">
    <property type="term" value="F:metal ion binding"/>
    <property type="evidence" value="ECO:0007669"/>
    <property type="project" value="UniProtKB-KW"/>
</dbReference>
<evidence type="ECO:0000313" key="5">
    <source>
        <dbReference type="Proteomes" id="UP000000707"/>
    </source>
</evidence>
<name>G3B7N4_CANTC</name>
<evidence type="ECO:0000256" key="1">
    <source>
        <dbReference type="ARBA" id="ARBA00010211"/>
    </source>
</evidence>
<dbReference type="Pfam" id="PF01557">
    <property type="entry name" value="FAA_hydrolase"/>
    <property type="match status" value="1"/>
</dbReference>
<dbReference type="KEGG" id="cten:18250410"/>
<feature type="domain" description="Fumarylacetoacetase-like C-terminal" evidence="3">
    <location>
        <begin position="11"/>
        <end position="211"/>
    </location>
</feature>
<dbReference type="GO" id="GO:0005739">
    <property type="term" value="C:mitochondrion"/>
    <property type="evidence" value="ECO:0007669"/>
    <property type="project" value="TreeGrafter"/>
</dbReference>
<dbReference type="OrthoDB" id="74910at2759"/>
<protein>
    <submittedName>
        <fullName evidence="4">Fumarylacetoacetate hydralase</fullName>
    </submittedName>
</protein>
<dbReference type="Gene3D" id="3.90.850.10">
    <property type="entry name" value="Fumarylacetoacetase-like, C-terminal domain"/>
    <property type="match status" value="1"/>
</dbReference>
<dbReference type="PANTHER" id="PTHR11820:SF7">
    <property type="entry name" value="ACYLPYRUVASE FAHD1, MITOCHONDRIAL"/>
    <property type="match status" value="1"/>
</dbReference>
<accession>G3B7N4</accession>
<comment type="similarity">
    <text evidence="1">Belongs to the FAH family.</text>
</comment>
<dbReference type="AlphaFoldDB" id="G3B7N4"/>
<keyword evidence="2" id="KW-0479">Metal-binding</keyword>
<dbReference type="InterPro" id="IPR011234">
    <property type="entry name" value="Fumarylacetoacetase-like_C"/>
</dbReference>
<dbReference type="GeneID" id="18250410"/>
<dbReference type="SUPFAM" id="SSF56529">
    <property type="entry name" value="FAH"/>
    <property type="match status" value="1"/>
</dbReference>
<dbReference type="GO" id="GO:0018773">
    <property type="term" value="F:acetylpyruvate hydrolase activity"/>
    <property type="evidence" value="ECO:0007669"/>
    <property type="project" value="TreeGrafter"/>
</dbReference>
<dbReference type="RefSeq" id="XP_006687826.1">
    <property type="nucleotide sequence ID" value="XM_006687763.1"/>
</dbReference>
<evidence type="ECO:0000259" key="3">
    <source>
        <dbReference type="Pfam" id="PF01557"/>
    </source>
</evidence>
<dbReference type="EMBL" id="GL996527">
    <property type="protein sequence ID" value="EGV61656.1"/>
    <property type="molecule type" value="Genomic_DNA"/>
</dbReference>